<evidence type="ECO:0000313" key="11">
    <source>
        <dbReference type="Proteomes" id="UP000183190"/>
    </source>
</evidence>
<protein>
    <submittedName>
        <fullName evidence="10">Cation diffusion facilitator family transporter</fullName>
    </submittedName>
</protein>
<feature type="transmembrane region" description="Helical" evidence="7">
    <location>
        <begin position="112"/>
        <end position="133"/>
    </location>
</feature>
<dbReference type="SUPFAM" id="SSF161111">
    <property type="entry name" value="Cation efflux protein transmembrane domain-like"/>
    <property type="match status" value="1"/>
</dbReference>
<evidence type="ECO:0000313" key="10">
    <source>
        <dbReference type="EMBL" id="SEH46700.1"/>
    </source>
</evidence>
<evidence type="ECO:0000259" key="9">
    <source>
        <dbReference type="Pfam" id="PF16916"/>
    </source>
</evidence>
<evidence type="ECO:0000256" key="2">
    <source>
        <dbReference type="ARBA" id="ARBA00008114"/>
    </source>
</evidence>
<dbReference type="InterPro" id="IPR027469">
    <property type="entry name" value="Cation_efflux_TMD_sf"/>
</dbReference>
<keyword evidence="6 7" id="KW-0472">Membrane</keyword>
<evidence type="ECO:0000256" key="1">
    <source>
        <dbReference type="ARBA" id="ARBA00004141"/>
    </source>
</evidence>
<dbReference type="PANTHER" id="PTHR43840">
    <property type="entry name" value="MITOCHONDRIAL METAL TRANSPORTER 1-RELATED"/>
    <property type="match status" value="1"/>
</dbReference>
<dbReference type="GO" id="GO:0016020">
    <property type="term" value="C:membrane"/>
    <property type="evidence" value="ECO:0007669"/>
    <property type="project" value="UniProtKB-SubCell"/>
</dbReference>
<feature type="transmembrane region" description="Helical" evidence="7">
    <location>
        <begin position="82"/>
        <end position="100"/>
    </location>
</feature>
<evidence type="ECO:0000256" key="3">
    <source>
        <dbReference type="ARBA" id="ARBA00022448"/>
    </source>
</evidence>
<dbReference type="AlphaFoldDB" id="A0A1H6IE77"/>
<feature type="domain" description="Cation efflux protein transmembrane" evidence="8">
    <location>
        <begin position="12"/>
        <end position="203"/>
    </location>
</feature>
<feature type="domain" description="Cation efflux protein cytoplasmic" evidence="9">
    <location>
        <begin position="210"/>
        <end position="274"/>
    </location>
</feature>
<dbReference type="InterPro" id="IPR036837">
    <property type="entry name" value="Cation_efflux_CTD_sf"/>
</dbReference>
<reference evidence="10 11" key="1">
    <citation type="submission" date="2016-10" db="EMBL/GenBank/DDBJ databases">
        <authorList>
            <person name="de Groot N.N."/>
        </authorList>
    </citation>
    <scope>NUCLEOTIDE SEQUENCE [LARGE SCALE GENOMIC DNA]</scope>
    <source>
        <strain evidence="10 11">YAD2003</strain>
    </source>
</reference>
<dbReference type="RefSeq" id="WP_074714621.1">
    <property type="nucleotide sequence ID" value="NZ_FNWV01000002.1"/>
</dbReference>
<dbReference type="FunFam" id="1.20.1510.10:FF:000006">
    <property type="entry name" value="Divalent cation efflux transporter"/>
    <property type="match status" value="1"/>
</dbReference>
<dbReference type="EMBL" id="FNWV01000002">
    <property type="protein sequence ID" value="SEH46700.1"/>
    <property type="molecule type" value="Genomic_DNA"/>
</dbReference>
<evidence type="ECO:0000256" key="7">
    <source>
        <dbReference type="SAM" id="Phobius"/>
    </source>
</evidence>
<proteinExistence type="inferred from homology"/>
<name>A0A1H6IE77_RUMFL</name>
<organism evidence="10 11">
    <name type="scientific">Ruminococcus flavefaciens</name>
    <dbReference type="NCBI Taxonomy" id="1265"/>
    <lineage>
        <taxon>Bacteria</taxon>
        <taxon>Bacillati</taxon>
        <taxon>Bacillota</taxon>
        <taxon>Clostridia</taxon>
        <taxon>Eubacteriales</taxon>
        <taxon>Oscillospiraceae</taxon>
        <taxon>Ruminococcus</taxon>
    </lineage>
</organism>
<dbReference type="Pfam" id="PF16916">
    <property type="entry name" value="ZT_dimer"/>
    <property type="match status" value="1"/>
</dbReference>
<comment type="subcellular location">
    <subcellularLocation>
        <location evidence="1">Membrane</location>
        <topology evidence="1">Multi-pass membrane protein</topology>
    </subcellularLocation>
</comment>
<dbReference type="InterPro" id="IPR027470">
    <property type="entry name" value="Cation_efflux_CTD"/>
</dbReference>
<gene>
    <name evidence="10" type="ORF">SAMN02910265_00834</name>
</gene>
<dbReference type="Proteomes" id="UP000183190">
    <property type="component" value="Unassembled WGS sequence"/>
</dbReference>
<sequence>MNRDKVIIKTSIIGILANVFLASFKAIVGVLSSSIAIVLDAVNNLSDVMSSVITIIGTKLAKKRPDKNHPYGYGRIENLSTTLIAVIVLYAGVTALVESIKKIIHPVVPDYSAAALIIVASAVVIKIILGTYVKKTGIKVNSDSLIASGCDALLDSVISASTLIAAFIYILFDIRTEAWLGAVIALVIIKSGLGMLGDSLSNIIGKRISSELSKEIKQTVCSFPEVQGAYDLVLHNYGPDSLIGSVHIEVPDTLTVAELDKLEHRITEKVLTEHRVILAGISVYAANTANDKAAQMYSEIRRNVMSHEHLLQIHGFYLDEEHKTIHFDIIIDFAAPDIDEIYQHILNETQELYPDYHVSITLDTDVSD</sequence>
<evidence type="ECO:0000256" key="4">
    <source>
        <dbReference type="ARBA" id="ARBA00022692"/>
    </source>
</evidence>
<accession>A0A1H6IE77</accession>
<dbReference type="Gene3D" id="1.20.1510.10">
    <property type="entry name" value="Cation efflux protein transmembrane domain"/>
    <property type="match status" value="1"/>
</dbReference>
<feature type="transmembrane region" description="Helical" evidence="7">
    <location>
        <begin position="145"/>
        <end position="172"/>
    </location>
</feature>
<evidence type="ECO:0000256" key="6">
    <source>
        <dbReference type="ARBA" id="ARBA00023136"/>
    </source>
</evidence>
<dbReference type="InterPro" id="IPR050291">
    <property type="entry name" value="CDF_Transporter"/>
</dbReference>
<dbReference type="PANTHER" id="PTHR43840:SF50">
    <property type="entry name" value="MANGANESE EFFLUX SYSTEM PROTEIN MNES"/>
    <property type="match status" value="1"/>
</dbReference>
<comment type="similarity">
    <text evidence="2">Belongs to the cation diffusion facilitator (CDF) transporter (TC 2.A.4) family.</text>
</comment>
<dbReference type="Pfam" id="PF01545">
    <property type="entry name" value="Cation_efflux"/>
    <property type="match status" value="1"/>
</dbReference>
<keyword evidence="4 7" id="KW-0812">Transmembrane</keyword>
<dbReference type="NCBIfam" id="TIGR01297">
    <property type="entry name" value="CDF"/>
    <property type="match status" value="1"/>
</dbReference>
<feature type="transmembrane region" description="Helical" evidence="7">
    <location>
        <begin position="178"/>
        <end position="197"/>
    </location>
</feature>
<evidence type="ECO:0000259" key="8">
    <source>
        <dbReference type="Pfam" id="PF01545"/>
    </source>
</evidence>
<evidence type="ECO:0000256" key="5">
    <source>
        <dbReference type="ARBA" id="ARBA00022989"/>
    </source>
</evidence>
<dbReference type="InterPro" id="IPR058533">
    <property type="entry name" value="Cation_efflux_TM"/>
</dbReference>
<dbReference type="SUPFAM" id="SSF160240">
    <property type="entry name" value="Cation efflux protein cytoplasmic domain-like"/>
    <property type="match status" value="1"/>
</dbReference>
<feature type="transmembrane region" description="Helical" evidence="7">
    <location>
        <begin position="12"/>
        <end position="39"/>
    </location>
</feature>
<dbReference type="InterPro" id="IPR002524">
    <property type="entry name" value="Cation_efflux"/>
</dbReference>
<dbReference type="Gene3D" id="3.30.70.1350">
    <property type="entry name" value="Cation efflux protein, cytoplasmic domain"/>
    <property type="match status" value="1"/>
</dbReference>
<dbReference type="OrthoDB" id="9806522at2"/>
<keyword evidence="3" id="KW-0813">Transport</keyword>
<keyword evidence="5 7" id="KW-1133">Transmembrane helix</keyword>
<dbReference type="GO" id="GO:0008324">
    <property type="term" value="F:monoatomic cation transmembrane transporter activity"/>
    <property type="evidence" value="ECO:0007669"/>
    <property type="project" value="InterPro"/>
</dbReference>